<evidence type="ECO:0000313" key="1">
    <source>
        <dbReference type="Proteomes" id="UP000887577"/>
    </source>
</evidence>
<keyword evidence="1" id="KW-1185">Reference proteome</keyword>
<dbReference type="AlphaFoldDB" id="A0A914YUG8"/>
<reference evidence="2" key="1">
    <citation type="submission" date="2022-11" db="UniProtKB">
        <authorList>
            <consortium name="WormBaseParasite"/>
        </authorList>
    </citation>
    <scope>IDENTIFICATION</scope>
</reference>
<accession>A0A914YUG8</accession>
<dbReference type="Proteomes" id="UP000887577">
    <property type="component" value="Unplaced"/>
</dbReference>
<sequence length="101" mass="11709">MNGWLRPILSKSQQVSFDRVLQSKIHHYRHTITQHKAVEMNRKRQEDAVDATTAVHLGHTQAVAKTNYVGSQDHHLIARIMPDKVSMLKELHDNTDWCRAM</sequence>
<name>A0A914YUG8_9BILA</name>
<dbReference type="WBParaSite" id="PSU_v2.g3310.t1">
    <property type="protein sequence ID" value="PSU_v2.g3310.t1"/>
    <property type="gene ID" value="PSU_v2.g3310"/>
</dbReference>
<organism evidence="1 2">
    <name type="scientific">Panagrolaimus superbus</name>
    <dbReference type="NCBI Taxonomy" id="310955"/>
    <lineage>
        <taxon>Eukaryota</taxon>
        <taxon>Metazoa</taxon>
        <taxon>Ecdysozoa</taxon>
        <taxon>Nematoda</taxon>
        <taxon>Chromadorea</taxon>
        <taxon>Rhabditida</taxon>
        <taxon>Tylenchina</taxon>
        <taxon>Panagrolaimomorpha</taxon>
        <taxon>Panagrolaimoidea</taxon>
        <taxon>Panagrolaimidae</taxon>
        <taxon>Panagrolaimus</taxon>
    </lineage>
</organism>
<proteinExistence type="predicted"/>
<protein>
    <submittedName>
        <fullName evidence="2">Uncharacterized protein</fullName>
    </submittedName>
</protein>
<evidence type="ECO:0000313" key="2">
    <source>
        <dbReference type="WBParaSite" id="PSU_v2.g3310.t1"/>
    </source>
</evidence>